<organism evidence="3 4">
    <name type="scientific">Larkinella bovis</name>
    <dbReference type="NCBI Taxonomy" id="683041"/>
    <lineage>
        <taxon>Bacteria</taxon>
        <taxon>Pseudomonadati</taxon>
        <taxon>Bacteroidota</taxon>
        <taxon>Cytophagia</taxon>
        <taxon>Cytophagales</taxon>
        <taxon>Spirosomataceae</taxon>
        <taxon>Larkinella</taxon>
    </lineage>
</organism>
<accession>A0ABW0I8K4</accession>
<evidence type="ECO:0000259" key="2">
    <source>
        <dbReference type="Pfam" id="PF01619"/>
    </source>
</evidence>
<dbReference type="PANTHER" id="PTHR13914">
    <property type="entry name" value="PROLINE OXIDASE"/>
    <property type="match status" value="1"/>
</dbReference>
<evidence type="ECO:0000256" key="1">
    <source>
        <dbReference type="ARBA" id="ARBA00023002"/>
    </source>
</evidence>
<dbReference type="EMBL" id="JBHSMA010000001">
    <property type="protein sequence ID" value="MFC5408905.1"/>
    <property type="molecule type" value="Genomic_DNA"/>
</dbReference>
<dbReference type="RefSeq" id="WP_379842235.1">
    <property type="nucleotide sequence ID" value="NZ_JBHSMA010000001.1"/>
</dbReference>
<dbReference type="Proteomes" id="UP001596106">
    <property type="component" value="Unassembled WGS sequence"/>
</dbReference>
<dbReference type="InterPro" id="IPR002872">
    <property type="entry name" value="Proline_DH_dom"/>
</dbReference>
<dbReference type="SUPFAM" id="SSF51730">
    <property type="entry name" value="FAD-linked oxidoreductase"/>
    <property type="match status" value="1"/>
</dbReference>
<dbReference type="InterPro" id="IPR029041">
    <property type="entry name" value="FAD-linked_oxidoreductase-like"/>
</dbReference>
<proteinExistence type="predicted"/>
<name>A0ABW0I8K4_9BACT</name>
<evidence type="ECO:0000313" key="3">
    <source>
        <dbReference type="EMBL" id="MFC5408905.1"/>
    </source>
</evidence>
<keyword evidence="1" id="KW-0560">Oxidoreductase</keyword>
<comment type="caution">
    <text evidence="3">The sequence shown here is derived from an EMBL/GenBank/DDBJ whole genome shotgun (WGS) entry which is preliminary data.</text>
</comment>
<gene>
    <name evidence="3" type="ORF">ACFPMF_06280</name>
</gene>
<feature type="domain" description="Proline dehydrogenase" evidence="2">
    <location>
        <begin position="82"/>
        <end position="390"/>
    </location>
</feature>
<protein>
    <submittedName>
        <fullName evidence="3">Proline dehydrogenase family protein</fullName>
    </submittedName>
</protein>
<dbReference type="InterPro" id="IPR015659">
    <property type="entry name" value="Proline_oxidase"/>
</dbReference>
<dbReference type="Pfam" id="PF01619">
    <property type="entry name" value="Pro_dh"/>
    <property type="match status" value="1"/>
</dbReference>
<sequence length="404" mass="45855">MKIKSIISLDNTADAFAYKSDHQLRKANALFYLMNQNWLVKLGAKLTELAVQWKLPVNGLIRSTIFEQFVGGESLENTTGLIAKLNSFNVEVILDYGAEGKETEADFDQTKAEFIKVIRFASSHSNVPLIGIKITALARFALLEKLNELALVSKLNTVIDTSPLTTDEKQEWDRVVRRTFEICETAAQYGIGVLIDAEESWIQNTIDALTMEAMLVFNKEKAVVFNTIQLYRHDRLDFLKVSYALAVKNGIIFGAKIVRGAYMEKERKRALERQERVLIQSDKAASDADFNNAIEFCLEHLDTVSLIVASHNEYSVQYTVNLLKAKNLPLDHPHIHFSQLYGMSDNITFNLAKAGCHVSKYLPYGPIHDVIPYLMRRAQENSSVAGQTSRELYLIRKEMQRRKL</sequence>
<evidence type="ECO:0000313" key="4">
    <source>
        <dbReference type="Proteomes" id="UP001596106"/>
    </source>
</evidence>
<keyword evidence="4" id="KW-1185">Reference proteome</keyword>
<dbReference type="PANTHER" id="PTHR13914:SF0">
    <property type="entry name" value="PROLINE DEHYDROGENASE 1, MITOCHONDRIAL"/>
    <property type="match status" value="1"/>
</dbReference>
<dbReference type="Gene3D" id="3.20.20.220">
    <property type="match status" value="1"/>
</dbReference>
<reference evidence="4" key="1">
    <citation type="journal article" date="2019" name="Int. J. Syst. Evol. Microbiol.">
        <title>The Global Catalogue of Microorganisms (GCM) 10K type strain sequencing project: providing services to taxonomists for standard genome sequencing and annotation.</title>
        <authorList>
            <consortium name="The Broad Institute Genomics Platform"/>
            <consortium name="The Broad Institute Genome Sequencing Center for Infectious Disease"/>
            <person name="Wu L."/>
            <person name="Ma J."/>
        </authorList>
    </citation>
    <scope>NUCLEOTIDE SEQUENCE [LARGE SCALE GENOMIC DNA]</scope>
    <source>
        <strain evidence="4">CCUG 55250</strain>
    </source>
</reference>